<dbReference type="OrthoDB" id="4951845at2759"/>
<evidence type="ECO:0000259" key="6">
    <source>
        <dbReference type="PROSITE" id="PS50405"/>
    </source>
</evidence>
<reference evidence="7" key="2">
    <citation type="submission" date="2018-10" db="UniProtKB">
        <authorList>
            <consortium name="EnsemblPlants"/>
        </authorList>
    </citation>
    <scope>IDENTIFICATION</scope>
</reference>
<dbReference type="Proteomes" id="UP000019116">
    <property type="component" value="Chromosome 1A"/>
</dbReference>
<dbReference type="OMA" id="AFGTCSN"/>
<dbReference type="PaxDb" id="4565-Traes_1AL_8955C1103.2"/>
<dbReference type="EC" id="2.5.1.18" evidence="1"/>
<sequence length="269" mass="29304">MTHGGIQTNVKNTVSISVALIEQGRKKKTANETMAAEGGLKLLGLTVSPFVIRVRMALQMKGVGYEYVEQDLFTKGELLRKSNPVHMKVPVLIHDGRPVCESLAIVQYVDEAWAAAGPSILPADPYDRAAARFWAAYADSKLLPAWVGIMWAETEEERAEKVGDTLAAIGQLEEAFGTCSNGKAFFAGDSVGYLDLVVGSQLLWFEVLRKMFGVVVVEVGRALLLAAWVERFGETDTAKEVVPDVDTAVEYLKKLQSRRAGSTVAQLLS</sequence>
<dbReference type="GO" id="GO:0004364">
    <property type="term" value="F:glutathione transferase activity"/>
    <property type="evidence" value="ECO:0000318"/>
    <property type="project" value="GO_Central"/>
</dbReference>
<proteinExistence type="inferred from homology"/>
<dbReference type="PROSITE" id="PS50404">
    <property type="entry name" value="GST_NTER"/>
    <property type="match status" value="1"/>
</dbReference>
<dbReference type="FunFam" id="3.40.30.10:FF:000044">
    <property type="entry name" value="Glutathione S-transferase GSTU6"/>
    <property type="match status" value="1"/>
</dbReference>
<dbReference type="CDD" id="cd03185">
    <property type="entry name" value="GST_C_Tau"/>
    <property type="match status" value="1"/>
</dbReference>
<dbReference type="SFLD" id="SFLDG00358">
    <property type="entry name" value="Main_(cytGST)"/>
    <property type="match status" value="1"/>
</dbReference>
<protein>
    <recommendedName>
        <fullName evidence="1">glutathione transferase</fullName>
        <ecNumber evidence="1">2.5.1.18</ecNumber>
    </recommendedName>
</protein>
<dbReference type="SFLD" id="SFLDG01152">
    <property type="entry name" value="Main.3:_Omega-_and_Tau-like"/>
    <property type="match status" value="1"/>
</dbReference>
<dbReference type="EnsemblPlants" id="TraesCS1A02G186300.1">
    <property type="protein sequence ID" value="TraesCS1A02G186300.1"/>
    <property type="gene ID" value="TraesCS1A02G186300"/>
</dbReference>
<evidence type="ECO:0000256" key="4">
    <source>
        <dbReference type="ARBA" id="ARBA00047960"/>
    </source>
</evidence>
<dbReference type="Gramene" id="TraesCS1A02G186300.1">
    <property type="protein sequence ID" value="TraesCS1A02G186300.1"/>
    <property type="gene ID" value="TraesCS1A02G186300"/>
</dbReference>
<dbReference type="CDD" id="cd03058">
    <property type="entry name" value="GST_N_Tau"/>
    <property type="match status" value="1"/>
</dbReference>
<accession>A0A3B5XZM3</accession>
<evidence type="ECO:0000256" key="1">
    <source>
        <dbReference type="ARBA" id="ARBA00012452"/>
    </source>
</evidence>
<dbReference type="AlphaFoldDB" id="A0A3B5XZM3"/>
<dbReference type="SMR" id="A0A3B5XZM3"/>
<dbReference type="STRING" id="4565.A0A3B5XZM3"/>
<comment type="similarity">
    <text evidence="3">Belongs to the GST superfamily. Tau family.</text>
</comment>
<dbReference type="GO" id="GO:0005737">
    <property type="term" value="C:cytoplasm"/>
    <property type="evidence" value="ECO:0000318"/>
    <property type="project" value="GO_Central"/>
</dbReference>
<dbReference type="InterPro" id="IPR010987">
    <property type="entry name" value="Glutathione-S-Trfase_C-like"/>
</dbReference>
<feature type="domain" description="GST C-terminal" evidence="6">
    <location>
        <begin position="124"/>
        <end position="255"/>
    </location>
</feature>
<dbReference type="Gene3D" id="1.20.1050.10">
    <property type="match status" value="1"/>
</dbReference>
<dbReference type="InterPro" id="IPR045073">
    <property type="entry name" value="Omega/Tau-like"/>
</dbReference>
<dbReference type="PANTHER" id="PTHR11260">
    <property type="entry name" value="GLUTATHIONE S-TRANSFERASE, GST, SUPERFAMILY, GST DOMAIN CONTAINING"/>
    <property type="match status" value="1"/>
</dbReference>
<dbReference type="GO" id="GO:0006749">
    <property type="term" value="P:glutathione metabolic process"/>
    <property type="evidence" value="ECO:0000318"/>
    <property type="project" value="GO_Central"/>
</dbReference>
<evidence type="ECO:0000259" key="5">
    <source>
        <dbReference type="PROSITE" id="PS50404"/>
    </source>
</evidence>
<dbReference type="InterPro" id="IPR040079">
    <property type="entry name" value="Glutathione_S-Trfase"/>
</dbReference>
<dbReference type="PROSITE" id="PS50405">
    <property type="entry name" value="GST_CTER"/>
    <property type="match status" value="1"/>
</dbReference>
<evidence type="ECO:0000313" key="8">
    <source>
        <dbReference type="Proteomes" id="UP000019116"/>
    </source>
</evidence>
<dbReference type="SFLD" id="SFLDS00019">
    <property type="entry name" value="Glutathione_Transferase_(cytos"/>
    <property type="match status" value="1"/>
</dbReference>
<dbReference type="InterPro" id="IPR045074">
    <property type="entry name" value="GST_C_Tau"/>
</dbReference>
<organism evidence="7">
    <name type="scientific">Triticum aestivum</name>
    <name type="common">Wheat</name>
    <dbReference type="NCBI Taxonomy" id="4565"/>
    <lineage>
        <taxon>Eukaryota</taxon>
        <taxon>Viridiplantae</taxon>
        <taxon>Streptophyta</taxon>
        <taxon>Embryophyta</taxon>
        <taxon>Tracheophyta</taxon>
        <taxon>Spermatophyta</taxon>
        <taxon>Magnoliopsida</taxon>
        <taxon>Liliopsida</taxon>
        <taxon>Poales</taxon>
        <taxon>Poaceae</taxon>
        <taxon>BOP clade</taxon>
        <taxon>Pooideae</taxon>
        <taxon>Triticodae</taxon>
        <taxon>Triticeae</taxon>
        <taxon>Triticinae</taxon>
        <taxon>Triticum</taxon>
    </lineage>
</organism>
<dbReference type="PANTHER" id="PTHR11260:SF668">
    <property type="entry name" value="GLUTATHIONE S-TRANSFERASE"/>
    <property type="match status" value="1"/>
</dbReference>
<reference evidence="7" key="1">
    <citation type="submission" date="2018-08" db="EMBL/GenBank/DDBJ databases">
        <authorList>
            <person name="Rossello M."/>
        </authorList>
    </citation>
    <scope>NUCLEOTIDE SEQUENCE [LARGE SCALE GENOMIC DNA]</scope>
    <source>
        <strain evidence="7">cv. Chinese Spring</strain>
    </source>
</reference>
<keyword evidence="8" id="KW-1185">Reference proteome</keyword>
<dbReference type="Pfam" id="PF13417">
    <property type="entry name" value="GST_N_3"/>
    <property type="match status" value="1"/>
</dbReference>
<dbReference type="InterPro" id="IPR036249">
    <property type="entry name" value="Thioredoxin-like_sf"/>
</dbReference>
<evidence type="ECO:0000256" key="3">
    <source>
        <dbReference type="ARBA" id="ARBA00025743"/>
    </source>
</evidence>
<dbReference type="FunFam" id="1.20.1050.10:FF:000016">
    <property type="entry name" value="Glutathione S-transferase U9"/>
    <property type="match status" value="1"/>
</dbReference>
<evidence type="ECO:0000313" key="7">
    <source>
        <dbReference type="EnsemblPlants" id="TraesCS1A02G186300.1"/>
    </source>
</evidence>
<dbReference type="Gramene" id="TraesCS1A03G0501800.1">
    <property type="protein sequence ID" value="TraesCS1A03G0501800.1.CDS"/>
    <property type="gene ID" value="TraesCS1A03G0501800"/>
</dbReference>
<comment type="catalytic activity">
    <reaction evidence="4">
        <text>RX + glutathione = an S-substituted glutathione + a halide anion + H(+)</text>
        <dbReference type="Rhea" id="RHEA:16437"/>
        <dbReference type="ChEBI" id="CHEBI:15378"/>
        <dbReference type="ChEBI" id="CHEBI:16042"/>
        <dbReference type="ChEBI" id="CHEBI:17792"/>
        <dbReference type="ChEBI" id="CHEBI:57925"/>
        <dbReference type="ChEBI" id="CHEBI:90779"/>
        <dbReference type="EC" id="2.5.1.18"/>
    </reaction>
</comment>
<dbReference type="Gene3D" id="3.40.30.10">
    <property type="entry name" value="Glutaredoxin"/>
    <property type="match status" value="1"/>
</dbReference>
<feature type="domain" description="GST N-terminal" evidence="5">
    <location>
        <begin position="38"/>
        <end position="117"/>
    </location>
</feature>
<keyword evidence="2" id="KW-0808">Transferase</keyword>
<evidence type="ECO:0000256" key="2">
    <source>
        <dbReference type="ARBA" id="ARBA00022679"/>
    </source>
</evidence>
<dbReference type="InterPro" id="IPR004045">
    <property type="entry name" value="Glutathione_S-Trfase_N"/>
</dbReference>
<dbReference type="SUPFAM" id="SSF47616">
    <property type="entry name" value="GST C-terminal domain-like"/>
    <property type="match status" value="1"/>
</dbReference>
<dbReference type="SUPFAM" id="SSF52833">
    <property type="entry name" value="Thioredoxin-like"/>
    <property type="match status" value="1"/>
</dbReference>
<dbReference type="GO" id="GO:0009407">
    <property type="term" value="P:toxin catabolic process"/>
    <property type="evidence" value="ECO:0007669"/>
    <property type="project" value="UniProtKB-ARBA"/>
</dbReference>
<dbReference type="InterPro" id="IPR036282">
    <property type="entry name" value="Glutathione-S-Trfase_C_sf"/>
</dbReference>
<name>A0A3B5XZM3_WHEAT</name>